<proteinExistence type="predicted"/>
<evidence type="ECO:0000313" key="12">
    <source>
        <dbReference type="Proteomes" id="UP000234439"/>
    </source>
</evidence>
<evidence type="ECO:0000313" key="20">
    <source>
        <dbReference type="Proteomes" id="UP000325127"/>
    </source>
</evidence>
<dbReference type="EMBL" id="VSSY01000020">
    <property type="protein sequence ID" value="TYL75946.1"/>
    <property type="molecule type" value="Genomic_DNA"/>
</dbReference>
<evidence type="ECO:0000313" key="7">
    <source>
        <dbReference type="EMBL" id="ROG97613.1"/>
    </source>
</evidence>
<dbReference type="Proteomes" id="UP000234439">
    <property type="component" value="Unassembled WGS sequence"/>
</dbReference>
<evidence type="ECO:0000313" key="1">
    <source>
        <dbReference type="EMBL" id="PLE25018.1"/>
    </source>
</evidence>
<reference evidence="9" key="7">
    <citation type="submission" date="2018-10" db="EMBL/GenBank/DDBJ databases">
        <authorList>
            <person name="Fan Y."/>
            <person name="Timp W."/>
            <person name="Bergman Y."/>
            <person name="Tamma P."/>
            <person name="Simner P."/>
        </authorList>
    </citation>
    <scope>NUCLEOTIDE SEQUENCE</scope>
    <source>
        <strain evidence="9">KLPN_104</strain>
    </source>
</reference>
<evidence type="ECO:0000313" key="8">
    <source>
        <dbReference type="EMBL" id="RRE43686.1"/>
    </source>
</evidence>
<evidence type="ECO:0000313" key="5">
    <source>
        <dbReference type="EMBL" id="RBZ19996.1"/>
    </source>
</evidence>
<evidence type="ECO:0000313" key="9">
    <source>
        <dbReference type="EMBL" id="RRF07170.1"/>
    </source>
</evidence>
<evidence type="ECO:0000313" key="3">
    <source>
        <dbReference type="EMBL" id="QEP91767.1"/>
    </source>
</evidence>
<gene>
    <name evidence="1" type="ORF">B6I68_24775</name>
    <name evidence="7" type="ORF">BL124_00011765</name>
    <name evidence="2" type="ORF">CP554_15865</name>
    <name evidence="5" type="ORF">DM078_19780</name>
    <name evidence="6" type="ORF">DW286_22955</name>
    <name evidence="10" type="ORF">E1814_23875</name>
    <name evidence="9" type="ORF">EAO17_13535</name>
    <name evidence="8" type="ORF">EAO28_15630</name>
    <name evidence="11" type="ORF">FXN67_20215</name>
    <name evidence="4" type="ORF">FZ928_21525</name>
    <name evidence="3" type="ORF">FZ929_16710</name>
</gene>
<dbReference type="Proteomes" id="UP000245817">
    <property type="component" value="Unassembled WGS sequence"/>
</dbReference>
<dbReference type="Proteomes" id="UP000253559">
    <property type="component" value="Unassembled WGS sequence"/>
</dbReference>
<dbReference type="EMBL" id="RCZY01000002">
    <property type="protein sequence ID" value="RRE43686.1"/>
    <property type="molecule type" value="Genomic_DNA"/>
</dbReference>
<dbReference type="EMBL" id="CP043670">
    <property type="protein sequence ID" value="QEP92751.1"/>
    <property type="molecule type" value="Genomic_DNA"/>
</dbReference>
<evidence type="ECO:0000313" key="17">
    <source>
        <dbReference type="Proteomes" id="UP000294951"/>
    </source>
</evidence>
<dbReference type="AlphaFoldDB" id="A0A181YLD8"/>
<evidence type="ECO:0000313" key="10">
    <source>
        <dbReference type="EMBL" id="TDJ93606.1"/>
    </source>
</evidence>
<sequence>MKSFVSPFGLYQIYSYHGDKAGTGSKEMWRCNKKFIWLCIMSARKVAVSKHEITLWRDAAIPDD</sequence>
<reference evidence="7 16" key="6">
    <citation type="submission" date="2018-10" db="EMBL/GenBank/DDBJ databases">
        <authorList>
            <person name="Vanduin D."/>
            <person name="Fouts D."/>
            <person name="Wright M."/>
            <person name="Sutton G."/>
            <person name="Nguyen K."/>
            <person name="Kreiswirth B."/>
            <person name="Chen L."/>
            <person name="Rojas L."/>
            <person name="Hujer A."/>
            <person name="Hujer K."/>
            <person name="Bonomo R."/>
            <person name="Adams M."/>
        </authorList>
    </citation>
    <scope>NUCLEOTIDE SEQUENCE [LARGE SCALE GENOMIC DNA]</scope>
    <source>
        <strain evidence="7 16">CRK0165</strain>
    </source>
</reference>
<protein>
    <submittedName>
        <fullName evidence="11">Uncharacterized protein</fullName>
    </submittedName>
</protein>
<dbReference type="Proteomes" id="UP000325127">
    <property type="component" value="Chromosome"/>
</dbReference>
<reference evidence="10 17" key="9">
    <citation type="submission" date="2019-03" db="EMBL/GenBank/DDBJ databases">
        <title>Multidrug-Resistant Klebsiella pneumoniae Clinical Bloodstream Isolates in Shanghai, China.</title>
        <authorList>
            <person name="Wang S."/>
        </authorList>
    </citation>
    <scope>NUCLEOTIDE SEQUENCE [LARGE SCALE GENOMIC DNA]</scope>
    <source>
        <strain evidence="10 17">RJ1071</strain>
    </source>
</reference>
<name>A0A181YLD8_KLEPN</name>
<reference evidence="6" key="3">
    <citation type="submission" date="2018-07" db="EMBL/GenBank/DDBJ databases">
        <title>Draft genome sequence of Klebsiella pneumoniae K293.</title>
        <authorList>
            <person name="He F."/>
        </authorList>
    </citation>
    <scope>NUCLEOTIDE SEQUENCE</scope>
    <source>
        <strain evidence="6">K293</strain>
    </source>
</reference>
<reference evidence="19 20" key="10">
    <citation type="submission" date="2019-08" db="EMBL/GenBank/DDBJ databases">
        <title>Emergence of NDM-5-producing hypervirulent Klebsiella pneumoniae from clinical infections.</title>
        <authorList>
            <person name="Shen Z."/>
            <person name="Zhang H."/>
            <person name="Li M."/>
        </authorList>
    </citation>
    <scope>NUCLEOTIDE SEQUENCE [LARGE SCALE GENOMIC DNA]</scope>
    <source>
        <strain evidence="4 20">RJ18-01</strain>
        <strain evidence="3 19">RJ18-06</strain>
    </source>
</reference>
<organism evidence="11 18">
    <name type="scientific">Klebsiella pneumoniae</name>
    <dbReference type="NCBI Taxonomy" id="573"/>
    <lineage>
        <taxon>Bacteria</taxon>
        <taxon>Pseudomonadati</taxon>
        <taxon>Pseudomonadota</taxon>
        <taxon>Gammaproteobacteria</taxon>
        <taxon>Enterobacterales</taxon>
        <taxon>Enterobacteriaceae</taxon>
        <taxon>Klebsiella/Raoultella group</taxon>
        <taxon>Klebsiella</taxon>
        <taxon>Klebsiella pneumoniae complex</taxon>
    </lineage>
</organism>
<dbReference type="Proteomes" id="UP000322977">
    <property type="component" value="Unassembled WGS sequence"/>
</dbReference>
<evidence type="ECO:0000313" key="15">
    <source>
        <dbReference type="Proteomes" id="UP000275975"/>
    </source>
</evidence>
<reference evidence="14 15" key="8">
    <citation type="journal article" date="2019" name="Antimicrob. Agents Chemother.">
        <title>Applying Rapid Whole Genome Sequencing to Predict Phenotypic Antimicrobial Susceptibility Testing Results Among Carbapenem-Resistant Klebsiella pneumoniae Clinical Isolates.</title>
        <authorList>
            <person name="Tamma P.D."/>
            <person name="Fan Y."/>
            <person name="Bergman Y."/>
            <person name="Pertea G."/>
            <person name="Kazmi A."/>
            <person name="Lewis S."/>
            <person name="Carroll K.C."/>
            <person name="Schatz M.C."/>
            <person name="Timp W."/>
            <person name="Simner P.J."/>
        </authorList>
    </citation>
    <scope>NUCLEOTIDE SEQUENCE [LARGE SCALE GENOMIC DNA]</scope>
    <source>
        <strain evidence="9 15">KLPN_104</strain>
        <strain evidence="8 14">KLPN_33</strain>
    </source>
</reference>
<dbReference type="Proteomes" id="UP000283322">
    <property type="component" value="Unassembled WGS sequence"/>
</dbReference>
<accession>A0A181YLD8</accession>
<dbReference type="EMBL" id="QOHW01000016">
    <property type="protein sequence ID" value="RBZ19996.1"/>
    <property type="molecule type" value="Genomic_DNA"/>
</dbReference>
<dbReference type="EMBL" id="NCMJ01000144">
    <property type="protein sequence ID" value="PLE25018.1"/>
    <property type="molecule type" value="Genomic_DNA"/>
</dbReference>
<dbReference type="EMBL" id="MPYG04000086">
    <property type="protein sequence ID" value="ROG97613.1"/>
    <property type="molecule type" value="Genomic_DNA"/>
</dbReference>
<dbReference type="EMBL" id="QRCF01000032">
    <property type="protein sequence ID" value="RDT86749.1"/>
    <property type="molecule type" value="Genomic_DNA"/>
</dbReference>
<evidence type="ECO:0000313" key="2">
    <source>
        <dbReference type="EMBL" id="PVU61750.1"/>
    </source>
</evidence>
<dbReference type="Proteomes" id="UP000275975">
    <property type="component" value="Unassembled WGS sequence"/>
</dbReference>
<dbReference type="Proteomes" id="UP000294951">
    <property type="component" value="Unassembled WGS sequence"/>
</dbReference>
<evidence type="ECO:0000313" key="6">
    <source>
        <dbReference type="EMBL" id="RDT86749.1"/>
    </source>
</evidence>
<dbReference type="Proteomes" id="UP000254657">
    <property type="component" value="Unassembled WGS sequence"/>
</dbReference>
<evidence type="ECO:0000313" key="4">
    <source>
        <dbReference type="EMBL" id="QEP92751.1"/>
    </source>
</evidence>
<reference evidence="5" key="4">
    <citation type="submission" date="2018-07" db="EMBL/GenBank/DDBJ databases">
        <authorList>
            <person name="Martins R.C."/>
            <person name="Perdigao-Neto L.V."/>
            <person name="Costa S.F."/>
            <person name="Levin A.S.S."/>
        </authorList>
    </citation>
    <scope>NUCLEOTIDE SEQUENCE</scope>
    <source>
        <strain evidence="5">BC_5001</strain>
    </source>
</reference>
<evidence type="ECO:0000313" key="16">
    <source>
        <dbReference type="Proteomes" id="UP000283322"/>
    </source>
</evidence>
<reference evidence="2 13" key="2">
    <citation type="submission" date="2017-09" db="EMBL/GenBank/DDBJ databases">
        <title>Molecular Epidemiology of Livestock-Associated Methicillin Resistant Staphylococcus aureus (LA-MRSA) and Extended-Spectrum Beta-Lactamase (ESBL)-Producing Enterobacteriaceae in Pigs and Exposed Workers in Cameroon and South Africa.</title>
        <authorList>
            <person name="Founou L."/>
            <person name="Founou R.C."/>
            <person name="Allam M."/>
            <person name="Ismail A."/>
            <person name="Essack S.Y."/>
        </authorList>
    </citation>
    <scope>NUCLEOTIDE SEQUENCE [LARGE SCALE GENOMIC DNA]</scope>
    <source>
        <strain evidence="2 13">HH516E4IA</strain>
    </source>
</reference>
<evidence type="ECO:0000313" key="11">
    <source>
        <dbReference type="EMBL" id="TYL75946.1"/>
    </source>
</evidence>
<reference evidence="11 18" key="11">
    <citation type="submission" date="2019-08" db="EMBL/GenBank/DDBJ databases">
        <title>Phenotypic and genetic characterization of extended-spectrum b-lactamase-producing hypermucoviscous Klebsiella pneumoniae from Chile.</title>
        <authorList>
            <person name="Morales-Leon F."/>
            <person name="Caro C."/>
            <person name="Opazo-Capurro A."/>
            <person name="Lincopan N."/>
            <person name="Dominguez-Yevenes M."/>
            <person name="Lima C."/>
            <person name="Bello-Toledo H."/>
            <person name="Gonzalez-Rocha G."/>
        </authorList>
    </citation>
    <scope>NUCLEOTIDE SEQUENCE [LARGE SCALE GENOMIC DNA]</scope>
    <source>
        <strain evidence="11 18">UCO-494</strain>
    </source>
</reference>
<dbReference type="EMBL" id="SMTN01000037">
    <property type="protein sequence ID" value="TDJ93606.1"/>
    <property type="molecule type" value="Genomic_DNA"/>
</dbReference>
<evidence type="ECO:0000313" key="18">
    <source>
        <dbReference type="Proteomes" id="UP000322977"/>
    </source>
</evidence>
<dbReference type="Proteomes" id="UP000272440">
    <property type="component" value="Unassembled WGS sequence"/>
</dbReference>
<dbReference type="EMBL" id="CP043669">
    <property type="protein sequence ID" value="QEP91767.1"/>
    <property type="molecule type" value="Genomic_DNA"/>
</dbReference>
<evidence type="ECO:0000313" key="14">
    <source>
        <dbReference type="Proteomes" id="UP000272440"/>
    </source>
</evidence>
<dbReference type="EMBL" id="RDAM01000001">
    <property type="protein sequence ID" value="RRF07170.1"/>
    <property type="molecule type" value="Genomic_DNA"/>
</dbReference>
<reference evidence="5" key="5">
    <citation type="submission" date="2018-08" db="EMBL/GenBank/DDBJ databases">
        <title>Klebsiella pneumoniae genome sequencing and assembly.</title>
        <authorList>
            <person name="Martins R.C.R."/>
            <person name="Perdigao-Neto L.V."/>
            <person name="Costa S.F."/>
            <person name="Levin A.S.S."/>
        </authorList>
    </citation>
    <scope>NUCLEOTIDE SEQUENCE</scope>
    <source>
        <strain evidence="5">BC_5001</strain>
    </source>
</reference>
<evidence type="ECO:0000313" key="19">
    <source>
        <dbReference type="Proteomes" id="UP000325096"/>
    </source>
</evidence>
<reference evidence="1 12" key="1">
    <citation type="journal article" date="2017" name="J. Infect. Dis.">
        <title>An Analysis of the Epidemic of Klebsiella pneumoniae Carbapenemase-Producing K. pneumoniae: Convergence of Two Evolutionary Mechanisms Creates the Perfect Storm.</title>
        <authorList>
            <person name="Rojas L.J."/>
            <person name="Weinstock G.M."/>
            <person name="De La Cadena E."/>
            <person name="Diaz L."/>
            <person name="Rios R."/>
            <person name="Hanson B.M."/>
            <person name="Brown J.S."/>
            <person name="Vats P."/>
            <person name="Phillips D.S."/>
            <person name="Nguyen H."/>
            <person name="Hujer K.M."/>
            <person name="Correa A."/>
            <person name="Adams M.D."/>
            <person name="Perez F."/>
            <person name="Sodergren E."/>
            <person name="Narechania A."/>
            <person name="Planet P.J."/>
            <person name="Villegas M.V."/>
            <person name="Bonomo R.A."/>
            <person name="Arias C.A."/>
        </authorList>
    </citation>
    <scope>NUCLEOTIDE SEQUENCE [LARGE SCALE GENOMIC DNA]</scope>
    <source>
        <strain evidence="1 12">COL-Kpn30</strain>
    </source>
</reference>
<dbReference type="Proteomes" id="UP000325096">
    <property type="component" value="Chromosome"/>
</dbReference>
<dbReference type="RefSeq" id="WP_004188021.1">
    <property type="nucleotide sequence ID" value="NZ_UFFB01000500.1"/>
</dbReference>
<evidence type="ECO:0000313" key="13">
    <source>
        <dbReference type="Proteomes" id="UP000245817"/>
    </source>
</evidence>
<dbReference type="EMBL" id="PCFF01000016">
    <property type="protein sequence ID" value="PVU61750.1"/>
    <property type="molecule type" value="Genomic_DNA"/>
</dbReference>